<evidence type="ECO:0000313" key="1">
    <source>
        <dbReference type="EMBL" id="QYZ70051.1"/>
    </source>
</evidence>
<dbReference type="RefSeq" id="WP_220662268.1">
    <property type="nucleotide sequence ID" value="NZ_CP069370.1"/>
</dbReference>
<protein>
    <submittedName>
        <fullName evidence="1">Uncharacterized protein</fullName>
    </submittedName>
</protein>
<dbReference type="EMBL" id="CP069370">
    <property type="protein sequence ID" value="QYZ70051.1"/>
    <property type="molecule type" value="Genomic_DNA"/>
</dbReference>
<dbReference type="Proteomes" id="UP000826300">
    <property type="component" value="Chromosome"/>
</dbReference>
<reference evidence="1" key="1">
    <citation type="submission" date="2021-02" db="EMBL/GenBank/DDBJ databases">
        <title>Rhodobacter shimadae sp. nov., an aerobic anoxygenic phototrophic bacterium isolated from a hot spring.</title>
        <authorList>
            <person name="Muramatsu S."/>
            <person name="Haruta S."/>
            <person name="Hirose S."/>
            <person name="Hanada S."/>
        </authorList>
    </citation>
    <scope>NUCLEOTIDE SEQUENCE</scope>
    <source>
        <strain evidence="1">N10</strain>
    </source>
</reference>
<evidence type="ECO:0000313" key="2">
    <source>
        <dbReference type="Proteomes" id="UP000826300"/>
    </source>
</evidence>
<proteinExistence type="predicted"/>
<accession>A0A8G0ZRD7</accession>
<organism evidence="1 2">
    <name type="scientific">Neotabrizicola shimadae</name>
    <dbReference type="NCBI Taxonomy" id="2807096"/>
    <lineage>
        <taxon>Bacteria</taxon>
        <taxon>Pseudomonadati</taxon>
        <taxon>Pseudomonadota</taxon>
        <taxon>Alphaproteobacteria</taxon>
        <taxon>Rhodobacterales</taxon>
        <taxon>Paracoccaceae</taxon>
        <taxon>Neotabrizicola</taxon>
    </lineage>
</organism>
<name>A0A8G0ZRD7_9RHOB</name>
<gene>
    <name evidence="1" type="ORF">JO391_00450</name>
</gene>
<dbReference type="KEGG" id="nsm:JO391_00450"/>
<sequence>MRWYDVLPGVRGAEPLDDGGLVAWADRQFDDRLRHLRFCPVILTEVYQIARHLPLTVVDCSVGPVVMADLRPESLARPAFTQDGRFACGYRPLATRLLPFFAEPGGRLMRLVDDHAVPGSARPEELRRRVQDMLIAQQTGHLRLLAAARIAVKRGLLCAAPAAEGLDAGYWLPNPEVAVGHEVAEALGDPCESDDLSDHALALRLVAVMEYSVRHRRVEILKPARGPAMRPELQRENVLRQQSFLSNDVLLDFTALTAGQTLPDTTA</sequence>
<dbReference type="AlphaFoldDB" id="A0A8G0ZRD7"/>
<keyword evidence="2" id="KW-1185">Reference proteome</keyword>